<proteinExistence type="predicted"/>
<evidence type="ECO:0000256" key="2">
    <source>
        <dbReference type="ARBA" id="ARBA00023295"/>
    </source>
</evidence>
<dbReference type="Pfam" id="PF01183">
    <property type="entry name" value="Glyco_hydro_25"/>
    <property type="match status" value="1"/>
</dbReference>
<dbReference type="PROSITE" id="PS51904">
    <property type="entry name" value="GLYCOSYL_HYDROL_F25_2"/>
    <property type="match status" value="1"/>
</dbReference>
<gene>
    <name evidence="3" type="ORF">KIH79_07635</name>
</gene>
<evidence type="ECO:0000313" key="3">
    <source>
        <dbReference type="EMBL" id="MBW3092801.1"/>
    </source>
</evidence>
<reference evidence="3 4" key="1">
    <citation type="submission" date="2021-05" db="EMBL/GenBank/DDBJ databases">
        <title>Phylogenetic classification of ten novel species belonging to the genus Bifidobacterium comprising B. colchicus sp. nov., B. abeli sp. nov., B. bicoloris sp. nov., B. guerezis sp. nov., B. rosaliae sp. nov., B. santillanensis sp. nov., B. argentati sp. nov., B. amazzoni sp. nov., B. pluviali sp. nov., and B. pinnaculum sp. nov.</title>
        <authorList>
            <person name="Lugli G.A."/>
            <person name="Ruiz Garcia L."/>
            <person name="Margolles A."/>
            <person name="Ventura M."/>
        </authorList>
    </citation>
    <scope>NUCLEOTIDE SEQUENCE [LARGE SCALE GENOMIC DNA]</scope>
    <source>
        <strain evidence="3 4">82T10</strain>
    </source>
</reference>
<dbReference type="Proteomes" id="UP000700815">
    <property type="component" value="Unassembled WGS sequence"/>
</dbReference>
<dbReference type="RefSeq" id="WP_219058852.1">
    <property type="nucleotide sequence ID" value="NZ_JAHBBH010000019.1"/>
</dbReference>
<keyword evidence="1" id="KW-0378">Hydrolase</keyword>
<dbReference type="InterPro" id="IPR018077">
    <property type="entry name" value="Glyco_hydro_fam25_subgr"/>
</dbReference>
<dbReference type="SMART" id="SM00641">
    <property type="entry name" value="Glyco_25"/>
    <property type="match status" value="1"/>
</dbReference>
<evidence type="ECO:0000256" key="1">
    <source>
        <dbReference type="ARBA" id="ARBA00022801"/>
    </source>
</evidence>
<keyword evidence="2" id="KW-0326">Glycosidase</keyword>
<dbReference type="InterPro" id="IPR002053">
    <property type="entry name" value="Glyco_hydro_25"/>
</dbReference>
<organism evidence="3 4">
    <name type="scientific">Bifidobacterium miconis</name>
    <dbReference type="NCBI Taxonomy" id="2834435"/>
    <lineage>
        <taxon>Bacteria</taxon>
        <taxon>Bacillati</taxon>
        <taxon>Actinomycetota</taxon>
        <taxon>Actinomycetes</taxon>
        <taxon>Bifidobacteriales</taxon>
        <taxon>Bifidobacteriaceae</taxon>
        <taxon>Bifidobacterium</taxon>
    </lineage>
</organism>
<dbReference type="EMBL" id="JAHBBH010000019">
    <property type="protein sequence ID" value="MBW3092801.1"/>
    <property type="molecule type" value="Genomic_DNA"/>
</dbReference>
<dbReference type="PANTHER" id="PTHR34135">
    <property type="entry name" value="LYSOZYME"/>
    <property type="match status" value="1"/>
</dbReference>
<comment type="caution">
    <text evidence="3">The sequence shown here is derived from an EMBL/GenBank/DDBJ whole genome shotgun (WGS) entry which is preliminary data.</text>
</comment>
<accession>A0ABS6WFH3</accession>
<dbReference type="CDD" id="cd06417">
    <property type="entry name" value="GH25_LysA-like"/>
    <property type="match status" value="1"/>
</dbReference>
<evidence type="ECO:0000313" key="4">
    <source>
        <dbReference type="Proteomes" id="UP000700815"/>
    </source>
</evidence>
<dbReference type="PANTHER" id="PTHR34135:SF2">
    <property type="entry name" value="LYSOZYME"/>
    <property type="match status" value="1"/>
</dbReference>
<protein>
    <submittedName>
        <fullName evidence="3">Uncharacterized protein</fullName>
    </submittedName>
</protein>
<sequence>MALNGIDIASYQTGIDLAKVPCDFAIVKATEGVSYVNPAWGAQIGGAARAGKLLGAYHYASGGNAIAEADYFLTTFNPYKGKAIPVLDWESGGNKAWGNGAWVRQWVNRVHERTGIWPLVYVQSSAISQIPADVRKTCGLWVVQYANYTPTGYQSTPWNEGAYSCAMRQYTSSGKLDGWNGSLDLNKFYGDRAAWQAYATGGKTTTTKPTTTTSDLIEGVISDMKATHILFQYSGAICVANVLAGTWRAFHDPEDQKDTLNVLRQSGAKVVEWGALRGKPGQNKVENPDAFGIRIDK</sequence>
<keyword evidence="4" id="KW-1185">Reference proteome</keyword>
<name>A0ABS6WFH3_9BIFI</name>